<feature type="compositionally biased region" description="Basic and acidic residues" evidence="1">
    <location>
        <begin position="343"/>
        <end position="356"/>
    </location>
</feature>
<feature type="compositionally biased region" description="Acidic residues" evidence="1">
    <location>
        <begin position="289"/>
        <end position="298"/>
    </location>
</feature>
<evidence type="ECO:0000313" key="3">
    <source>
        <dbReference type="Proteomes" id="UP001296104"/>
    </source>
</evidence>
<feature type="region of interest" description="Disordered" evidence="1">
    <location>
        <begin position="103"/>
        <end position="186"/>
    </location>
</feature>
<feature type="region of interest" description="Disordered" evidence="1">
    <location>
        <begin position="30"/>
        <end position="90"/>
    </location>
</feature>
<dbReference type="EMBL" id="CAVMBE010000033">
    <property type="protein sequence ID" value="CAK4029719.1"/>
    <property type="molecule type" value="Genomic_DNA"/>
</dbReference>
<feature type="region of interest" description="Disordered" evidence="1">
    <location>
        <begin position="250"/>
        <end position="492"/>
    </location>
</feature>
<reference evidence="2" key="1">
    <citation type="submission" date="2023-11" db="EMBL/GenBank/DDBJ databases">
        <authorList>
            <person name="Alioto T."/>
            <person name="Alioto T."/>
            <person name="Gomez Garrido J."/>
        </authorList>
    </citation>
    <scope>NUCLEOTIDE SEQUENCE</scope>
</reference>
<protein>
    <submittedName>
        <fullName evidence="2">Uncharacterized protein</fullName>
    </submittedName>
</protein>
<feature type="compositionally biased region" description="Basic and acidic residues" evidence="1">
    <location>
        <begin position="413"/>
        <end position="427"/>
    </location>
</feature>
<keyword evidence="3" id="KW-1185">Reference proteome</keyword>
<evidence type="ECO:0000313" key="2">
    <source>
        <dbReference type="EMBL" id="CAK4029719.1"/>
    </source>
</evidence>
<dbReference type="AlphaFoldDB" id="A0AAI9EBL4"/>
<proteinExistence type="predicted"/>
<name>A0AAI9EBL4_9PEZI</name>
<accession>A0AAI9EBL4</accession>
<dbReference type="Proteomes" id="UP001296104">
    <property type="component" value="Unassembled WGS sequence"/>
</dbReference>
<feature type="compositionally biased region" description="Basic and acidic residues" evidence="1">
    <location>
        <begin position="165"/>
        <end position="178"/>
    </location>
</feature>
<feature type="compositionally biased region" description="Basic and acidic residues" evidence="1">
    <location>
        <begin position="299"/>
        <end position="314"/>
    </location>
</feature>
<feature type="compositionally biased region" description="Basic and acidic residues" evidence="1">
    <location>
        <begin position="103"/>
        <end position="122"/>
    </location>
</feature>
<sequence>MTCPRCHASEKKFFEQSTIEGAFNTITRDREATKEAALEEKLPATLEPQDEVIKDESPSTSEPPMAESTDKSKEEDEPDESSLPDTIKALELLAQEGITAAEKKLAKLRERNHEQNDRHEVTKPAAAAPSPGPGTPGPGKERDLQVRAAMGDYEAIAKLNRKRKPEHDHLRQSEESSKKPKPYIGLGGTLVNNIFEGYETGEKAREDKKHRTELRHLAKDAAGRQQLKQMRESGNVIAGEVLQSKLSQMEKIRDRVRARRAAAKEKIAESSKPQPGTTEAASAEMESGGVEDEEDEEEEHGHGDEGKEFEHSQEEQQFGLDEPWGAPEHMTKPSVNPTDEEVTERSETDKEEKEADLPMTTAASRSNAPEGKPKPNTDPTDREMIDLSETDKEEKEAGLPMATAASRSNAPEGKPKPSVDPTDKEIIDLSETNPNKTEDDLPTAAPSCSTGNGPNAEIADIHLGIETDSSESATDNRSTAASPSTKSVDTAATIPSFDIKANTSNSDLSNEKIIQLKLQQNRLKQEEISLQMQLLRCQKEDRE</sequence>
<feature type="compositionally biased region" description="Polar residues" evidence="1">
    <location>
        <begin position="271"/>
        <end position="280"/>
    </location>
</feature>
<feature type="compositionally biased region" description="Polar residues" evidence="1">
    <location>
        <begin position="470"/>
        <end position="490"/>
    </location>
</feature>
<organism evidence="2 3">
    <name type="scientific">Lecanosticta acicola</name>
    <dbReference type="NCBI Taxonomy" id="111012"/>
    <lineage>
        <taxon>Eukaryota</taxon>
        <taxon>Fungi</taxon>
        <taxon>Dikarya</taxon>
        <taxon>Ascomycota</taxon>
        <taxon>Pezizomycotina</taxon>
        <taxon>Dothideomycetes</taxon>
        <taxon>Dothideomycetidae</taxon>
        <taxon>Mycosphaerellales</taxon>
        <taxon>Mycosphaerellaceae</taxon>
        <taxon>Lecanosticta</taxon>
    </lineage>
</organism>
<gene>
    <name evidence="2" type="ORF">LECACI_7A005302</name>
</gene>
<comment type="caution">
    <text evidence="2">The sequence shown here is derived from an EMBL/GenBank/DDBJ whole genome shotgun (WGS) entry which is preliminary data.</text>
</comment>
<feature type="compositionally biased region" description="Basic and acidic residues" evidence="1">
    <location>
        <begin position="371"/>
        <end position="397"/>
    </location>
</feature>
<feature type="compositionally biased region" description="Basic and acidic residues" evidence="1">
    <location>
        <begin position="30"/>
        <end position="42"/>
    </location>
</feature>
<evidence type="ECO:0000256" key="1">
    <source>
        <dbReference type="SAM" id="MobiDB-lite"/>
    </source>
</evidence>